<name>A0A069CTU1_WEIOS</name>
<dbReference type="Pfam" id="PF05257">
    <property type="entry name" value="CHAP"/>
    <property type="match status" value="1"/>
</dbReference>
<evidence type="ECO:0000256" key="2">
    <source>
        <dbReference type="SAM" id="Phobius"/>
    </source>
</evidence>
<protein>
    <submittedName>
        <fullName evidence="4">Surface antigen</fullName>
    </submittedName>
</protein>
<accession>A0A069CTU1</accession>
<dbReference type="STRING" id="1329250.WOSG25_050540"/>
<feature type="transmembrane region" description="Helical" evidence="2">
    <location>
        <begin position="7"/>
        <end position="27"/>
    </location>
</feature>
<keyword evidence="2" id="KW-0472">Membrane</keyword>
<feature type="compositionally biased region" description="Polar residues" evidence="1">
    <location>
        <begin position="223"/>
        <end position="238"/>
    </location>
</feature>
<proteinExistence type="predicted"/>
<dbReference type="AlphaFoldDB" id="A0A069CTU1"/>
<dbReference type="PROSITE" id="PS50911">
    <property type="entry name" value="CHAP"/>
    <property type="match status" value="1"/>
</dbReference>
<gene>
    <name evidence="4" type="ORF">WOSG25_050540</name>
</gene>
<keyword evidence="5" id="KW-1185">Reference proteome</keyword>
<dbReference type="EMBL" id="DF820488">
    <property type="protein sequence ID" value="GAK30782.1"/>
    <property type="molecule type" value="Genomic_DNA"/>
</dbReference>
<reference evidence="5" key="1">
    <citation type="journal article" date="2014" name="Genome Announc.">
        <title>Draft genome sequence of Weissella oryzae SG25T, isolated from fermented rice grains.</title>
        <authorList>
            <person name="Tanizawa Y."/>
            <person name="Fujisawa T."/>
            <person name="Mochizuki T."/>
            <person name="Kaminuma E."/>
            <person name="Suzuki Y."/>
            <person name="Nakamura Y."/>
            <person name="Tohno M."/>
        </authorList>
    </citation>
    <scope>NUCLEOTIDE SEQUENCE [LARGE SCALE GENOMIC DNA]</scope>
    <source>
        <strain evidence="5">DSM 25784 / JCM 18191 / LMG 30913 / SG25</strain>
    </source>
</reference>
<dbReference type="Proteomes" id="UP000030643">
    <property type="component" value="Unassembled WGS sequence"/>
</dbReference>
<feature type="region of interest" description="Disordered" evidence="1">
    <location>
        <begin position="214"/>
        <end position="244"/>
    </location>
</feature>
<evidence type="ECO:0000259" key="3">
    <source>
        <dbReference type="PROSITE" id="PS50911"/>
    </source>
</evidence>
<dbReference type="RefSeq" id="WP_027698856.1">
    <property type="nucleotide sequence ID" value="NZ_DF820488.1"/>
</dbReference>
<dbReference type="Gene3D" id="3.90.1720.10">
    <property type="entry name" value="endopeptidase domain like (from Nostoc punctiforme)"/>
    <property type="match status" value="1"/>
</dbReference>
<dbReference type="OrthoDB" id="2409959at2"/>
<dbReference type="InterPro" id="IPR007921">
    <property type="entry name" value="CHAP_dom"/>
</dbReference>
<keyword evidence="2" id="KW-1133">Transmembrane helix</keyword>
<dbReference type="Gene3D" id="1.10.530.10">
    <property type="match status" value="1"/>
</dbReference>
<dbReference type="SUPFAM" id="SSF54001">
    <property type="entry name" value="Cysteine proteinases"/>
    <property type="match status" value="1"/>
</dbReference>
<dbReference type="InterPro" id="IPR041219">
    <property type="entry name" value="Phage_lysozyme2"/>
</dbReference>
<dbReference type="eggNOG" id="COG3942">
    <property type="taxonomic scope" value="Bacteria"/>
</dbReference>
<feature type="domain" description="Peptidase C51" evidence="3">
    <location>
        <begin position="249"/>
        <end position="379"/>
    </location>
</feature>
<dbReference type="InterPro" id="IPR038765">
    <property type="entry name" value="Papain-like_cys_pep_sf"/>
</dbReference>
<organism evidence="4 5">
    <name type="scientific">Weissella oryzae (strain DSM 25784 / JCM 18191 / LMG 30913 / SG25)</name>
    <dbReference type="NCBI Taxonomy" id="1329250"/>
    <lineage>
        <taxon>Bacteria</taxon>
        <taxon>Bacillati</taxon>
        <taxon>Bacillota</taxon>
        <taxon>Bacilli</taxon>
        <taxon>Lactobacillales</taxon>
        <taxon>Lactobacillaceae</taxon>
        <taxon>Weissella</taxon>
    </lineage>
</organism>
<evidence type="ECO:0000256" key="1">
    <source>
        <dbReference type="SAM" id="MobiDB-lite"/>
    </source>
</evidence>
<evidence type="ECO:0000313" key="5">
    <source>
        <dbReference type="Proteomes" id="UP000030643"/>
    </source>
</evidence>
<dbReference type="Pfam" id="PF18013">
    <property type="entry name" value="Phage_lysozyme2"/>
    <property type="match status" value="1"/>
</dbReference>
<evidence type="ECO:0000313" key="4">
    <source>
        <dbReference type="EMBL" id="GAK30782.1"/>
    </source>
</evidence>
<keyword evidence="2" id="KW-0812">Transmembrane</keyword>
<sequence length="382" mass="40957">MRKILKHYAIMLFSIMFLLVIVVGMIGNTQYQQCDTDTNGSNVVTSADKQETAKSVYQNLKALPNTTDAGIAAYLGNAEEESQLNFASIQSGQQFNQVKAMDKGLSGYAFGFNQWDGGRRVNLLNYASSKGKSWTDPSLQLDFALNNDGSDSTVLKQGLAMSDVSSATEFLRSKWERGGVGTSEKRINHAKQWYSKFAKGGDTPATDVADNGLNAATNEDKTSTSSNGCKVDTSQGMASSGAPVTQMPDNYKSKVQNTNFAVTSPSNTYPFGQCTWYTFNRMQALGTPVENYLGNGADWGANAKAKGYTTDTKPHAGWAVSFTQGAAGADPTYGHVAVVEALSDDGSHFLVSECNVVNSGSGTVSFRELTPGNGMIFIQGKH</sequence>